<dbReference type="Pfam" id="PF22022">
    <property type="entry name" value="Phage_int_M"/>
    <property type="match status" value="1"/>
</dbReference>
<reference evidence="8 9" key="1">
    <citation type="submission" date="2018-05" db="EMBL/GenBank/DDBJ databases">
        <title>Genome comparison of Eubacterium sp.</title>
        <authorList>
            <person name="Feng Y."/>
            <person name="Sanchez-Andrea I."/>
            <person name="Stams A.J.M."/>
            <person name="De Vos W.M."/>
        </authorList>
    </citation>
    <scope>NUCLEOTIDE SEQUENCE [LARGE SCALE GENOMIC DNA]</scope>
    <source>
        <strain evidence="8 9">YI</strain>
    </source>
</reference>
<dbReference type="Gene3D" id="1.10.150.130">
    <property type="match status" value="1"/>
</dbReference>
<organism evidence="8 9">
    <name type="scientific">Eubacterium maltosivorans</name>
    <dbReference type="NCBI Taxonomy" id="2041044"/>
    <lineage>
        <taxon>Bacteria</taxon>
        <taxon>Bacillati</taxon>
        <taxon>Bacillota</taxon>
        <taxon>Clostridia</taxon>
        <taxon>Eubacteriales</taxon>
        <taxon>Eubacteriaceae</taxon>
        <taxon>Eubacterium</taxon>
    </lineage>
</organism>
<evidence type="ECO:0000256" key="5">
    <source>
        <dbReference type="PROSITE-ProRule" id="PRU01248"/>
    </source>
</evidence>
<evidence type="ECO:0000313" key="8">
    <source>
        <dbReference type="EMBL" id="QCT70270.1"/>
    </source>
</evidence>
<dbReference type="Pfam" id="PF00589">
    <property type="entry name" value="Phage_integrase"/>
    <property type="match status" value="1"/>
</dbReference>
<dbReference type="CDD" id="cd01189">
    <property type="entry name" value="INT_ICEBs1_C_like"/>
    <property type="match status" value="1"/>
</dbReference>
<evidence type="ECO:0000256" key="1">
    <source>
        <dbReference type="ARBA" id="ARBA00008857"/>
    </source>
</evidence>
<sequence length="340" mass="38991">MIMKKTFSMWSQSIRRFFSKRSLTLGAFSREWIRERSDEGKIKVSTLSNYQRIIERYLLPELGDLRLDAVTGEVVQNFVKSLEKKALKTSTIQGIIGRLSSIMERAVETGLIDKNPCGHIVIQKKRQTTTGKILTIEDQKTLAHWLSAHEHNLSLAIQLGLFAGMRIGEIAALQWKDIDLKNGFIHVRRNVQRVKNPEMGQRKTINQIGTPKSQKAFRSIPITSILMKSLQCYEKNGLKQEAFVIAKKGGSAYDVRTIQRYFKKTIFTLKLDNYRFHDLRHTFATRAKESGMDIQIISEILGHSETSVTMNIYLHITDHHKKQEMVLLDKLNSTIYGKAA</sequence>
<evidence type="ECO:0000313" key="9">
    <source>
        <dbReference type="Proteomes" id="UP000218387"/>
    </source>
</evidence>
<dbReference type="GO" id="GO:0006310">
    <property type="term" value="P:DNA recombination"/>
    <property type="evidence" value="ECO:0007669"/>
    <property type="project" value="UniProtKB-KW"/>
</dbReference>
<evidence type="ECO:0000256" key="3">
    <source>
        <dbReference type="ARBA" id="ARBA00023125"/>
    </source>
</evidence>
<dbReference type="Gene3D" id="1.10.443.10">
    <property type="entry name" value="Intergrase catalytic core"/>
    <property type="match status" value="1"/>
</dbReference>
<dbReference type="InterPro" id="IPR050808">
    <property type="entry name" value="Phage_Integrase"/>
</dbReference>
<dbReference type="PROSITE" id="PS51898">
    <property type="entry name" value="TYR_RECOMBINASE"/>
    <property type="match status" value="1"/>
</dbReference>
<keyword evidence="9" id="KW-1185">Reference proteome</keyword>
<evidence type="ECO:0000256" key="2">
    <source>
        <dbReference type="ARBA" id="ARBA00022908"/>
    </source>
</evidence>
<dbReference type="EMBL" id="CP029487">
    <property type="protein sequence ID" value="QCT70270.1"/>
    <property type="molecule type" value="Genomic_DNA"/>
</dbReference>
<dbReference type="InterPro" id="IPR002104">
    <property type="entry name" value="Integrase_catalytic"/>
</dbReference>
<keyword evidence="4" id="KW-0233">DNA recombination</keyword>
<dbReference type="SUPFAM" id="SSF56349">
    <property type="entry name" value="DNA breaking-rejoining enzymes"/>
    <property type="match status" value="1"/>
</dbReference>
<evidence type="ECO:0000259" key="6">
    <source>
        <dbReference type="PROSITE" id="PS51898"/>
    </source>
</evidence>
<dbReference type="AlphaFoldDB" id="A0A4P9C4M1"/>
<protein>
    <submittedName>
        <fullName evidence="8">Site-specific integrase</fullName>
    </submittedName>
</protein>
<feature type="domain" description="Tyr recombinase" evidence="6">
    <location>
        <begin position="129"/>
        <end position="326"/>
    </location>
</feature>
<dbReference type="PANTHER" id="PTHR30629">
    <property type="entry name" value="PROPHAGE INTEGRASE"/>
    <property type="match status" value="1"/>
</dbReference>
<dbReference type="InterPro" id="IPR013762">
    <property type="entry name" value="Integrase-like_cat_sf"/>
</dbReference>
<dbReference type="InterPro" id="IPR010998">
    <property type="entry name" value="Integrase_recombinase_N"/>
</dbReference>
<dbReference type="GO" id="GO:0015074">
    <property type="term" value="P:DNA integration"/>
    <property type="evidence" value="ECO:0007669"/>
    <property type="project" value="UniProtKB-KW"/>
</dbReference>
<evidence type="ECO:0000256" key="4">
    <source>
        <dbReference type="ARBA" id="ARBA00023172"/>
    </source>
</evidence>
<dbReference type="PANTHER" id="PTHR30629:SF2">
    <property type="entry name" value="PROPHAGE INTEGRASE INTS-RELATED"/>
    <property type="match status" value="1"/>
</dbReference>
<keyword evidence="3 5" id="KW-0238">DNA-binding</keyword>
<evidence type="ECO:0000259" key="7">
    <source>
        <dbReference type="PROSITE" id="PS51900"/>
    </source>
</evidence>
<dbReference type="KEGG" id="emt:CPZ25_002710"/>
<dbReference type="Proteomes" id="UP000218387">
    <property type="component" value="Chromosome"/>
</dbReference>
<keyword evidence="2" id="KW-0229">DNA integration</keyword>
<name>A0A4P9C4M1_EUBML</name>
<proteinExistence type="inferred from homology"/>
<comment type="similarity">
    <text evidence="1">Belongs to the 'phage' integrase family.</text>
</comment>
<dbReference type="InterPro" id="IPR011010">
    <property type="entry name" value="DNA_brk_join_enz"/>
</dbReference>
<gene>
    <name evidence="8" type="ORF">CPZ25_002710</name>
</gene>
<dbReference type="InterPro" id="IPR053876">
    <property type="entry name" value="Phage_int_M"/>
</dbReference>
<feature type="domain" description="Core-binding (CB)" evidence="7">
    <location>
        <begin position="23"/>
        <end position="107"/>
    </location>
</feature>
<dbReference type="PROSITE" id="PS51900">
    <property type="entry name" value="CB"/>
    <property type="match status" value="1"/>
</dbReference>
<accession>A0A4P9C4M1</accession>
<dbReference type="InterPro" id="IPR044068">
    <property type="entry name" value="CB"/>
</dbReference>
<dbReference type="GO" id="GO:0003677">
    <property type="term" value="F:DNA binding"/>
    <property type="evidence" value="ECO:0007669"/>
    <property type="project" value="UniProtKB-UniRule"/>
</dbReference>